<evidence type="ECO:0000313" key="2">
    <source>
        <dbReference type="EMBL" id="GCC30955.1"/>
    </source>
</evidence>
<organism evidence="2 3">
    <name type="scientific">Chiloscyllium punctatum</name>
    <name type="common">Brownbanded bambooshark</name>
    <name type="synonym">Hemiscyllium punctatum</name>
    <dbReference type="NCBI Taxonomy" id="137246"/>
    <lineage>
        <taxon>Eukaryota</taxon>
        <taxon>Metazoa</taxon>
        <taxon>Chordata</taxon>
        <taxon>Craniata</taxon>
        <taxon>Vertebrata</taxon>
        <taxon>Chondrichthyes</taxon>
        <taxon>Elasmobranchii</taxon>
        <taxon>Galeomorphii</taxon>
        <taxon>Galeoidea</taxon>
        <taxon>Orectolobiformes</taxon>
        <taxon>Hemiscylliidae</taxon>
        <taxon>Chiloscyllium</taxon>
    </lineage>
</organism>
<keyword evidence="3" id="KW-1185">Reference proteome</keyword>
<comment type="caution">
    <text evidence="2">The sequence shown here is derived from an EMBL/GenBank/DDBJ whole genome shotgun (WGS) entry which is preliminary data.</text>
</comment>
<sequence>MVTRPTRQDLVIRGCEQARPEHVAGDGCIPGGYRIEGDDDGSRRRSRGGSVSGRKHSSPPETPGWGLSQGPL</sequence>
<dbReference type="EMBL" id="BEZZ01000333">
    <property type="protein sequence ID" value="GCC30955.1"/>
    <property type="molecule type" value="Genomic_DNA"/>
</dbReference>
<evidence type="ECO:0000256" key="1">
    <source>
        <dbReference type="SAM" id="MobiDB-lite"/>
    </source>
</evidence>
<protein>
    <submittedName>
        <fullName evidence="2">Uncharacterized protein</fullName>
    </submittedName>
</protein>
<feature type="region of interest" description="Disordered" evidence="1">
    <location>
        <begin position="20"/>
        <end position="72"/>
    </location>
</feature>
<name>A0A401SKN6_CHIPU</name>
<accession>A0A401SKN6</accession>
<evidence type="ECO:0000313" key="3">
    <source>
        <dbReference type="Proteomes" id="UP000287033"/>
    </source>
</evidence>
<dbReference type="Proteomes" id="UP000287033">
    <property type="component" value="Unassembled WGS sequence"/>
</dbReference>
<gene>
    <name evidence="2" type="ORF">chiPu_0009409</name>
</gene>
<dbReference type="AlphaFoldDB" id="A0A401SKN6"/>
<reference evidence="2 3" key="1">
    <citation type="journal article" date="2018" name="Nat. Ecol. Evol.">
        <title>Shark genomes provide insights into elasmobranch evolution and the origin of vertebrates.</title>
        <authorList>
            <person name="Hara Y"/>
            <person name="Yamaguchi K"/>
            <person name="Onimaru K"/>
            <person name="Kadota M"/>
            <person name="Koyanagi M"/>
            <person name="Keeley SD"/>
            <person name="Tatsumi K"/>
            <person name="Tanaka K"/>
            <person name="Motone F"/>
            <person name="Kageyama Y"/>
            <person name="Nozu R"/>
            <person name="Adachi N"/>
            <person name="Nishimura O"/>
            <person name="Nakagawa R"/>
            <person name="Tanegashima C"/>
            <person name="Kiyatake I"/>
            <person name="Matsumoto R"/>
            <person name="Murakumo K"/>
            <person name="Nishida K"/>
            <person name="Terakita A"/>
            <person name="Kuratani S"/>
            <person name="Sato K"/>
            <person name="Hyodo S Kuraku.S."/>
        </authorList>
    </citation>
    <scope>NUCLEOTIDE SEQUENCE [LARGE SCALE GENOMIC DNA]</scope>
</reference>
<proteinExistence type="predicted"/>